<comment type="caution">
    <text evidence="2">The sequence shown here is derived from an EMBL/GenBank/DDBJ whole genome shotgun (WGS) entry which is preliminary data.</text>
</comment>
<accession>A0A9X1TXX2</accession>
<dbReference type="Pfam" id="PF20381">
    <property type="entry name" value="Rv1476"/>
    <property type="match status" value="1"/>
</dbReference>
<evidence type="ECO:0000313" key="2">
    <source>
        <dbReference type="EMBL" id="MCF4006620.1"/>
    </source>
</evidence>
<evidence type="ECO:0000256" key="1">
    <source>
        <dbReference type="SAM" id="Phobius"/>
    </source>
</evidence>
<dbReference type="InterPro" id="IPR046498">
    <property type="entry name" value="Rv1476-like"/>
</dbReference>
<protein>
    <submittedName>
        <fullName evidence="2">Uncharacterized protein</fullName>
    </submittedName>
</protein>
<keyword evidence="1" id="KW-0812">Transmembrane</keyword>
<dbReference type="EMBL" id="JAKGSI010000002">
    <property type="protein sequence ID" value="MCF4006620.1"/>
    <property type="molecule type" value="Genomic_DNA"/>
</dbReference>
<organism evidence="2 3">
    <name type="scientific">Corynebacterium uropygiale</name>
    <dbReference type="NCBI Taxonomy" id="1775911"/>
    <lineage>
        <taxon>Bacteria</taxon>
        <taxon>Bacillati</taxon>
        <taxon>Actinomycetota</taxon>
        <taxon>Actinomycetes</taxon>
        <taxon>Mycobacteriales</taxon>
        <taxon>Corynebacteriaceae</taxon>
        <taxon>Corynebacterium</taxon>
    </lineage>
</organism>
<dbReference type="AlphaFoldDB" id="A0A9X1TXX2"/>
<proteinExistence type="predicted"/>
<dbReference type="RefSeq" id="WP_236118407.1">
    <property type="nucleotide sequence ID" value="NZ_JAKGSI010000002.1"/>
</dbReference>
<keyword evidence="1" id="KW-1133">Transmembrane helix</keyword>
<keyword evidence="3" id="KW-1185">Reference proteome</keyword>
<sequence length="168" mass="18359">MDVDLPFLVQQLNEDHVAFEHPGVPGHPFEAREGDLIHVSEQAEQEGFGSVGLVIVDEDPAVHGDLLNVGRDLQGLVDLDTIILRSPTMVDVVSRTHHRAELEIARHDLVQNLDPAAYPEQVAGFIHQVDGYSFPWGATGAVGIIALIALLVTAWRQSIRRPAATTRP</sequence>
<feature type="transmembrane region" description="Helical" evidence="1">
    <location>
        <begin position="134"/>
        <end position="155"/>
    </location>
</feature>
<gene>
    <name evidence="2" type="ORF">L1O03_05430</name>
</gene>
<keyword evidence="1" id="KW-0472">Membrane</keyword>
<dbReference type="Proteomes" id="UP001139336">
    <property type="component" value="Unassembled WGS sequence"/>
</dbReference>
<evidence type="ECO:0000313" key="3">
    <source>
        <dbReference type="Proteomes" id="UP001139336"/>
    </source>
</evidence>
<name>A0A9X1TXX2_9CORY</name>
<reference evidence="2" key="1">
    <citation type="submission" date="2022-01" db="EMBL/GenBank/DDBJ databases">
        <title>Corynebacterium sp. nov isolated from isolated from the feces of the greater white-fronted geese (Anser albifrons) at Poyang Lake, PR China.</title>
        <authorList>
            <person name="Liu Q."/>
        </authorList>
    </citation>
    <scope>NUCLEOTIDE SEQUENCE</scope>
    <source>
        <strain evidence="2">JCM 32435</strain>
    </source>
</reference>